<sequence length="255" mass="27712">MSITYDFSGKTAVITGSARGIGRRIAERFYEAGANVALCSISPNGKEELMQEIAGDDRSRIVAKPVDMTQVDQIRAFFEVVVEKFGSFDILVNNAGIFTNETIETVTEADWERVMDTNLKSMVFASQWFASYNREHGTGGSIVNIASVSSVTYIPHNLLYNISKAGVVTLTKTLARDLGPSNIRVNAVGPGSIPTDLNAALYADKQREIDLCNKIPLGRRGTKDDIANCVLFLAADESSYLTGQVIFAEGGWLLA</sequence>
<keyword evidence="4" id="KW-0753">Steroid metabolism</keyword>
<dbReference type="GO" id="GO:0008202">
    <property type="term" value="P:steroid metabolic process"/>
    <property type="evidence" value="ECO:0007669"/>
    <property type="project" value="UniProtKB-KW"/>
</dbReference>
<dbReference type="PRINTS" id="PR00080">
    <property type="entry name" value="SDRFAMILY"/>
</dbReference>
<evidence type="ECO:0000256" key="1">
    <source>
        <dbReference type="ARBA" id="ARBA00006484"/>
    </source>
</evidence>
<accession>H6WNR5</accession>
<comment type="catalytic activity">
    <reaction evidence="6">
        <text>3-oxochenodeoxycholate + NADH + H(+) = isochenodeoxycholate + NAD(+)</text>
        <dbReference type="Rhea" id="RHEA:47516"/>
        <dbReference type="ChEBI" id="CHEBI:15378"/>
        <dbReference type="ChEBI" id="CHEBI:57540"/>
        <dbReference type="ChEBI" id="CHEBI:57945"/>
        <dbReference type="ChEBI" id="CHEBI:87730"/>
        <dbReference type="ChEBI" id="CHEBI:87731"/>
    </reaction>
    <physiologicalReaction direction="left-to-right" evidence="6">
        <dbReference type="Rhea" id="RHEA:47517"/>
    </physiologicalReaction>
</comment>
<organism evidence="11">
    <name type="scientific">uncultured Eggerthella sp. SMG5</name>
    <dbReference type="NCBI Taxonomy" id="1131820"/>
    <lineage>
        <taxon>Bacteria</taxon>
        <taxon>Bacillati</taxon>
        <taxon>Actinomycetota</taxon>
        <taxon>Coriobacteriia</taxon>
        <taxon>Eggerthellales</taxon>
        <taxon>Eggerthellaceae</taxon>
        <taxon>Eggerthella</taxon>
        <taxon>environmental samples</taxon>
    </lineage>
</organism>
<comment type="catalytic activity">
    <reaction evidence="7">
        <text>7alpha,12alpha-dihydroxy-3-oxo-5beta-cholan-24-oate + NADH + H(+) = isocholate + NAD(+)</text>
        <dbReference type="Rhea" id="RHEA:47512"/>
        <dbReference type="ChEBI" id="CHEBI:15378"/>
        <dbReference type="ChEBI" id="CHEBI:57540"/>
        <dbReference type="ChEBI" id="CHEBI:57945"/>
        <dbReference type="ChEBI" id="CHEBI:87735"/>
        <dbReference type="ChEBI" id="CHEBI:87736"/>
    </reaction>
    <physiologicalReaction direction="left-to-right" evidence="7">
        <dbReference type="Rhea" id="RHEA:47513"/>
    </physiologicalReaction>
</comment>
<dbReference type="EMBL" id="JQ269598">
    <property type="protein sequence ID" value="AFA54846.1"/>
    <property type="molecule type" value="Genomic_DNA"/>
</dbReference>
<keyword evidence="3" id="KW-0443">Lipid metabolism</keyword>
<evidence type="ECO:0000256" key="10">
    <source>
        <dbReference type="ARBA" id="ARBA00081284"/>
    </source>
</evidence>
<dbReference type="InterPro" id="IPR036291">
    <property type="entry name" value="NAD(P)-bd_dom_sf"/>
</dbReference>
<evidence type="ECO:0000313" key="11">
    <source>
        <dbReference type="EMBL" id="AFA54846.1"/>
    </source>
</evidence>
<dbReference type="NCBIfam" id="NF005559">
    <property type="entry name" value="PRK07231.1"/>
    <property type="match status" value="1"/>
</dbReference>
<name>H6WNR5_9ACTN</name>
<dbReference type="AlphaFoldDB" id="H6WNR5"/>
<dbReference type="GO" id="GO:0016491">
    <property type="term" value="F:oxidoreductase activity"/>
    <property type="evidence" value="ECO:0007669"/>
    <property type="project" value="UniProtKB-KW"/>
</dbReference>
<evidence type="ECO:0000256" key="9">
    <source>
        <dbReference type="ARBA" id="ARBA00067031"/>
    </source>
</evidence>
<evidence type="ECO:0000256" key="3">
    <source>
        <dbReference type="ARBA" id="ARBA00023098"/>
    </source>
</evidence>
<dbReference type="PROSITE" id="PS00061">
    <property type="entry name" value="ADH_SHORT"/>
    <property type="match status" value="1"/>
</dbReference>
<evidence type="ECO:0000256" key="6">
    <source>
        <dbReference type="ARBA" id="ARBA00050953"/>
    </source>
</evidence>
<dbReference type="Gene3D" id="3.40.50.720">
    <property type="entry name" value="NAD(P)-binding Rossmann-like Domain"/>
    <property type="match status" value="1"/>
</dbReference>
<dbReference type="Pfam" id="PF13561">
    <property type="entry name" value="adh_short_C2"/>
    <property type="match status" value="1"/>
</dbReference>
<evidence type="ECO:0000256" key="5">
    <source>
        <dbReference type="ARBA" id="ARBA00050257"/>
    </source>
</evidence>
<comment type="catalytic activity">
    <reaction evidence="8">
        <text>3-oxo-5beta-cholan-24-oate + NADH + H(+) = isolithocholate + NAD(+)</text>
        <dbReference type="Rhea" id="RHEA:47508"/>
        <dbReference type="ChEBI" id="CHEBI:11867"/>
        <dbReference type="ChEBI" id="CHEBI:15378"/>
        <dbReference type="ChEBI" id="CHEBI:57540"/>
        <dbReference type="ChEBI" id="CHEBI:57945"/>
        <dbReference type="ChEBI" id="CHEBI:87728"/>
        <dbReference type="EC" id="1.1.1.391"/>
    </reaction>
    <physiologicalReaction direction="left-to-right" evidence="8">
        <dbReference type="Rhea" id="RHEA:47509"/>
    </physiologicalReaction>
</comment>
<dbReference type="FunFam" id="3.40.50.720:FF:000084">
    <property type="entry name" value="Short-chain dehydrogenase reductase"/>
    <property type="match status" value="1"/>
</dbReference>
<evidence type="ECO:0000256" key="8">
    <source>
        <dbReference type="ARBA" id="ARBA00052953"/>
    </source>
</evidence>
<dbReference type="InterPro" id="IPR002347">
    <property type="entry name" value="SDR_fam"/>
</dbReference>
<protein>
    <recommendedName>
        <fullName evidence="9">3beta-hydroxycholanate 3-dehydrogenase (NAD(+))</fullName>
        <ecNumber evidence="9">1.1.1.391</ecNumber>
    </recommendedName>
    <alternativeName>
        <fullName evidence="10">NAD-dependent bile acid 3beta-dehydrogenase</fullName>
    </alternativeName>
</protein>
<dbReference type="InterPro" id="IPR020904">
    <property type="entry name" value="Sc_DH/Rdtase_CS"/>
</dbReference>
<dbReference type="PANTHER" id="PTHR43639">
    <property type="entry name" value="OXIDOREDUCTASE, SHORT-CHAIN DEHYDROGENASE/REDUCTASE FAMILY (AFU_ORTHOLOGUE AFUA_5G02870)"/>
    <property type="match status" value="1"/>
</dbReference>
<comment type="similarity">
    <text evidence="1">Belongs to the short-chain dehydrogenases/reductases (SDR) family.</text>
</comment>
<reference evidence="11" key="1">
    <citation type="journal article" date="2012" name="ISME J.">
        <title>Functional metagenomics reveals novel salt tolerance loci from the human gut microbiome.</title>
        <authorList>
            <person name="Culligan E.P."/>
            <person name="Sleator R.D."/>
            <person name="Marchesi J.R."/>
            <person name="Hill C."/>
        </authorList>
    </citation>
    <scope>NUCLEOTIDE SEQUENCE</scope>
</reference>
<keyword evidence="2" id="KW-0560">Oxidoreductase</keyword>
<proteinExistence type="inferred from homology"/>
<dbReference type="SUPFAM" id="SSF51735">
    <property type="entry name" value="NAD(P)-binding Rossmann-fold domains"/>
    <property type="match status" value="1"/>
</dbReference>
<dbReference type="PRINTS" id="PR00081">
    <property type="entry name" value="GDHRDH"/>
</dbReference>
<evidence type="ECO:0000256" key="2">
    <source>
        <dbReference type="ARBA" id="ARBA00023002"/>
    </source>
</evidence>
<dbReference type="PANTHER" id="PTHR43639:SF1">
    <property type="entry name" value="SHORT-CHAIN DEHYDROGENASE_REDUCTASE FAMILY PROTEIN"/>
    <property type="match status" value="1"/>
</dbReference>
<evidence type="ECO:0000256" key="4">
    <source>
        <dbReference type="ARBA" id="ARBA00023221"/>
    </source>
</evidence>
<evidence type="ECO:0000256" key="7">
    <source>
        <dbReference type="ARBA" id="ARBA00052497"/>
    </source>
</evidence>
<dbReference type="CDD" id="cd05233">
    <property type="entry name" value="SDR_c"/>
    <property type="match status" value="1"/>
</dbReference>
<comment type="catalytic activity">
    <reaction evidence="5">
        <text>12alpha-hydroxy-3-oxo-5beta-cholan-24-oate + NADH + H(+) = isodeoxycholate + NAD(+)</text>
        <dbReference type="Rhea" id="RHEA:47492"/>
        <dbReference type="ChEBI" id="CHEBI:15378"/>
        <dbReference type="ChEBI" id="CHEBI:57540"/>
        <dbReference type="ChEBI" id="CHEBI:57945"/>
        <dbReference type="ChEBI" id="CHEBI:87733"/>
        <dbReference type="ChEBI" id="CHEBI:87734"/>
    </reaction>
    <physiologicalReaction direction="left-to-right" evidence="5">
        <dbReference type="Rhea" id="RHEA:47493"/>
    </physiologicalReaction>
</comment>
<dbReference type="EC" id="1.1.1.391" evidence="9"/>